<evidence type="ECO:0000256" key="4">
    <source>
        <dbReference type="ARBA" id="ARBA00023180"/>
    </source>
</evidence>
<dbReference type="AlphaFoldDB" id="A0AA88HP89"/>
<accession>A0AA88HP89</accession>
<evidence type="ECO:0000256" key="5">
    <source>
        <dbReference type="SAM" id="SignalP"/>
    </source>
</evidence>
<dbReference type="SUPFAM" id="SSF53474">
    <property type="entry name" value="alpha/beta-Hydrolases"/>
    <property type="match status" value="1"/>
</dbReference>
<keyword evidence="5" id="KW-0732">Signal</keyword>
<feature type="chain" id="PRO_5041725609" description="Carboxylesterase type B domain-containing protein" evidence="5">
    <location>
        <begin position="17"/>
        <end position="1018"/>
    </location>
</feature>
<dbReference type="Proteomes" id="UP001187531">
    <property type="component" value="Unassembled WGS sequence"/>
</dbReference>
<keyword evidence="2" id="KW-0719">Serine esterase</keyword>
<gene>
    <name evidence="7" type="ORF">QYM36_013081</name>
</gene>
<reference evidence="7" key="1">
    <citation type="submission" date="2023-07" db="EMBL/GenBank/DDBJ databases">
        <title>Chromosome-level genome assembly of Artemia franciscana.</title>
        <authorList>
            <person name="Jo E."/>
        </authorList>
    </citation>
    <scope>NUCLEOTIDE SEQUENCE</scope>
    <source>
        <tissue evidence="7">Whole body</tissue>
    </source>
</reference>
<keyword evidence="3" id="KW-0378">Hydrolase</keyword>
<protein>
    <recommendedName>
        <fullName evidence="6">Carboxylesterase type B domain-containing protein</fullName>
    </recommendedName>
</protein>
<name>A0AA88HP89_ARTSF</name>
<evidence type="ECO:0000256" key="3">
    <source>
        <dbReference type="ARBA" id="ARBA00022801"/>
    </source>
</evidence>
<feature type="domain" description="Carboxylesterase type B" evidence="6">
    <location>
        <begin position="162"/>
        <end position="670"/>
    </location>
</feature>
<evidence type="ECO:0000259" key="6">
    <source>
        <dbReference type="Pfam" id="PF00135"/>
    </source>
</evidence>
<evidence type="ECO:0000313" key="7">
    <source>
        <dbReference type="EMBL" id="KAK2709291.1"/>
    </source>
</evidence>
<dbReference type="InterPro" id="IPR019826">
    <property type="entry name" value="Carboxylesterase_B_AS"/>
</dbReference>
<dbReference type="InterPro" id="IPR029058">
    <property type="entry name" value="AB_hydrolase_fold"/>
</dbReference>
<dbReference type="Pfam" id="PF00135">
    <property type="entry name" value="COesterase"/>
    <property type="match status" value="1"/>
</dbReference>
<keyword evidence="8" id="KW-1185">Reference proteome</keyword>
<proteinExistence type="inferred from homology"/>
<dbReference type="PANTHER" id="PTHR43142:SF1">
    <property type="entry name" value="CARBOXYLIC ESTER HYDROLASE"/>
    <property type="match status" value="1"/>
</dbReference>
<evidence type="ECO:0000256" key="2">
    <source>
        <dbReference type="ARBA" id="ARBA00022487"/>
    </source>
</evidence>
<dbReference type="InterPro" id="IPR002018">
    <property type="entry name" value="CarbesteraseB"/>
</dbReference>
<evidence type="ECO:0000256" key="1">
    <source>
        <dbReference type="ARBA" id="ARBA00005964"/>
    </source>
</evidence>
<dbReference type="GO" id="GO:0052689">
    <property type="term" value="F:carboxylic ester hydrolase activity"/>
    <property type="evidence" value="ECO:0007669"/>
    <property type="project" value="UniProtKB-KW"/>
</dbReference>
<dbReference type="EMBL" id="JAVRJZ010000017">
    <property type="protein sequence ID" value="KAK2709291.1"/>
    <property type="molecule type" value="Genomic_DNA"/>
</dbReference>
<dbReference type="Gene3D" id="3.40.50.1820">
    <property type="entry name" value="alpha/beta hydrolase"/>
    <property type="match status" value="1"/>
</dbReference>
<dbReference type="PROSITE" id="PS00122">
    <property type="entry name" value="CARBOXYLESTERASE_B_1"/>
    <property type="match status" value="1"/>
</dbReference>
<sequence length="1018" mass="110466">MFGKLAIFALAAFAKAEELFDEDTDFADAFEITASDASGVDVGAFFSRFGLGRDISDNDEDPLAEMIMNNLESAGPPNLAKILSLANSFPPDQLENIVGDFRKRAERNPDDELAKMVLKFGQPMVDDPEALKVLSASVLEVSDEVVGEPVTVMIDGTSGYRGLKKTSLDGFDYNAFHGVRYADPPTNEHRFQPPRVATQPQGIEDVTTEKPWCPQYSMFNSSEIIGDEDCLTMNIYSPKLPDGSSSSEGLPVVVYIHGGGFFSGGASIYQPDYFVGRNVVLAVVQYRLGSLGFLSNQDAQITGNYGMYDQVMALDWIKRHISIFGGNPNDVTLFGQSAGASSVHMHLISPLSKGLFHGAITHSGTALDQWAIQRDGKNFTARLAEKVGCAETSLELKECLLALPAEKIVQVDRILREENNALGNFNFLGPVIQNPFYDQSLPPFVSEEPSLSLRLGSTAQVPLMMGVTRDETVGYIGKYVLTKNNNNPLLTRGIVIELLKTQIENIPDLLIDLLDHEFFDGRLAKDGVPVDIALDASNDFTFRSAAFQTASLYSRTAPVYFFSYEYPADVTLSKVLNVFGIYESYVGGRAKVEHGDDLPMLFPIRGGPQEIRLVSENDAQIRELVSELWTNFAKTKNPTPEGAESELSWLPFSEKNPRYMKISEPPTKATLIESYRPREMRFLLEVMPKLILASKLCSLPTAQTFTQSVDSADAIVVESNPLLAALANKGSLGAVAVDATAVESNPLLAALANKGSLGGVAIDAAVVESNPLLAALANKGSVEAVAVDATVVESYPLLATLANKGSIGGVSVDTLVVESNPLLDAVINKQSQGAQALPEMVSTEDSSSVEYVYESEESHALTPNEDEVMLLQIEEDLPKEPVQPQLFESKSSQAQAEIKPIIATSNLPNSLDHIALAKQSGYSPPMNMYYGKVHQSEKSSTPKFGAINLSPLASNVPQTAVIPKPTQEETPEEIMTVLEQLPPHFQAFARNLPSDSLQSVYSSLKSSGQLSDFISSYG</sequence>
<dbReference type="PANTHER" id="PTHR43142">
    <property type="entry name" value="CARBOXYLIC ESTER HYDROLASE"/>
    <property type="match status" value="1"/>
</dbReference>
<comment type="similarity">
    <text evidence="1">Belongs to the type-B carboxylesterase/lipase family.</text>
</comment>
<keyword evidence="4" id="KW-0325">Glycoprotein</keyword>
<comment type="caution">
    <text evidence="7">The sequence shown here is derived from an EMBL/GenBank/DDBJ whole genome shotgun (WGS) entry which is preliminary data.</text>
</comment>
<feature type="signal peptide" evidence="5">
    <location>
        <begin position="1"/>
        <end position="16"/>
    </location>
</feature>
<organism evidence="7 8">
    <name type="scientific">Artemia franciscana</name>
    <name type="common">Brine shrimp</name>
    <name type="synonym">Artemia sanfranciscana</name>
    <dbReference type="NCBI Taxonomy" id="6661"/>
    <lineage>
        <taxon>Eukaryota</taxon>
        <taxon>Metazoa</taxon>
        <taxon>Ecdysozoa</taxon>
        <taxon>Arthropoda</taxon>
        <taxon>Crustacea</taxon>
        <taxon>Branchiopoda</taxon>
        <taxon>Anostraca</taxon>
        <taxon>Artemiidae</taxon>
        <taxon>Artemia</taxon>
    </lineage>
</organism>
<evidence type="ECO:0000313" key="8">
    <source>
        <dbReference type="Proteomes" id="UP001187531"/>
    </source>
</evidence>